<dbReference type="PANTHER" id="PTHR30250:SF26">
    <property type="entry name" value="PSMA PROTEIN"/>
    <property type="match status" value="1"/>
</dbReference>
<dbReference type="GO" id="GO:0005886">
    <property type="term" value="C:plasma membrane"/>
    <property type="evidence" value="ECO:0007669"/>
    <property type="project" value="UniProtKB-SubCell"/>
</dbReference>
<keyword evidence="2" id="KW-1003">Cell membrane</keyword>
<evidence type="ECO:0000313" key="8">
    <source>
        <dbReference type="Proteomes" id="UP000195975"/>
    </source>
</evidence>
<feature type="transmembrane region" description="Helical" evidence="6">
    <location>
        <begin position="306"/>
        <end position="326"/>
    </location>
</feature>
<feature type="transmembrane region" description="Helical" evidence="6">
    <location>
        <begin position="402"/>
        <end position="423"/>
    </location>
</feature>
<comment type="subcellular location">
    <subcellularLocation>
        <location evidence="1">Cell membrane</location>
        <topology evidence="1">Multi-pass membrane protein</topology>
    </subcellularLocation>
</comment>
<keyword evidence="3 6" id="KW-0812">Transmembrane</keyword>
<dbReference type="Proteomes" id="UP000195975">
    <property type="component" value="Unassembled WGS sequence"/>
</dbReference>
<feature type="transmembrane region" description="Helical" evidence="6">
    <location>
        <begin position="228"/>
        <end position="246"/>
    </location>
</feature>
<dbReference type="PANTHER" id="PTHR30250">
    <property type="entry name" value="PST FAMILY PREDICTED COLANIC ACID TRANSPORTER"/>
    <property type="match status" value="1"/>
</dbReference>
<feature type="transmembrane region" description="Helical" evidence="6">
    <location>
        <begin position="377"/>
        <end position="396"/>
    </location>
</feature>
<feature type="transmembrane region" description="Helical" evidence="6">
    <location>
        <begin position="346"/>
        <end position="365"/>
    </location>
</feature>
<dbReference type="AlphaFoldDB" id="A0A9Q5X8P9"/>
<dbReference type="RefSeq" id="WP_143809457.1">
    <property type="nucleotide sequence ID" value="NZ_CAKWFF010000074.1"/>
</dbReference>
<feature type="transmembrane region" description="Helical" evidence="6">
    <location>
        <begin position="186"/>
        <end position="207"/>
    </location>
</feature>
<feature type="transmembrane region" description="Helical" evidence="6">
    <location>
        <begin position="467"/>
        <end position="489"/>
    </location>
</feature>
<name>A0A9Q5X8P9_9BACT</name>
<dbReference type="InterPro" id="IPR050833">
    <property type="entry name" value="Poly_Biosynth_Transport"/>
</dbReference>
<evidence type="ECO:0000256" key="6">
    <source>
        <dbReference type="SAM" id="Phobius"/>
    </source>
</evidence>
<reference evidence="8" key="1">
    <citation type="submission" date="2017-04" db="EMBL/GenBank/DDBJ databases">
        <title>Function of individual gut microbiota members based on whole genome sequencing of pure cultures obtained from chicken caecum.</title>
        <authorList>
            <person name="Medvecky M."/>
            <person name="Cejkova D."/>
            <person name="Polansky O."/>
            <person name="Karasova D."/>
            <person name="Kubasova T."/>
            <person name="Cizek A."/>
            <person name="Rychlik I."/>
        </authorList>
    </citation>
    <scope>NUCLEOTIDE SEQUENCE [LARGE SCALE GENOMIC DNA]</scope>
    <source>
        <strain evidence="8">An42</strain>
    </source>
</reference>
<feature type="transmembrane region" description="Helical" evidence="6">
    <location>
        <begin position="159"/>
        <end position="180"/>
    </location>
</feature>
<evidence type="ECO:0000256" key="5">
    <source>
        <dbReference type="ARBA" id="ARBA00023136"/>
    </source>
</evidence>
<organism evidence="7 8">
    <name type="scientific">Parabacteroides johnsonii</name>
    <dbReference type="NCBI Taxonomy" id="387661"/>
    <lineage>
        <taxon>Bacteria</taxon>
        <taxon>Pseudomonadati</taxon>
        <taxon>Bacteroidota</taxon>
        <taxon>Bacteroidia</taxon>
        <taxon>Bacteroidales</taxon>
        <taxon>Tannerellaceae</taxon>
        <taxon>Parabacteroides</taxon>
    </lineage>
</organism>
<comment type="caution">
    <text evidence="7">The sequence shown here is derived from an EMBL/GenBank/DDBJ whole genome shotgun (WGS) entry which is preliminary data.</text>
</comment>
<evidence type="ECO:0000256" key="1">
    <source>
        <dbReference type="ARBA" id="ARBA00004651"/>
    </source>
</evidence>
<feature type="transmembrane region" description="Helical" evidence="6">
    <location>
        <begin position="44"/>
        <end position="65"/>
    </location>
</feature>
<keyword evidence="5 6" id="KW-0472">Membrane</keyword>
<evidence type="ECO:0000313" key="7">
    <source>
        <dbReference type="EMBL" id="OUO06378.1"/>
    </source>
</evidence>
<feature type="transmembrane region" description="Helical" evidence="6">
    <location>
        <begin position="86"/>
        <end position="114"/>
    </location>
</feature>
<sequence>MSYSSNKIIAKNTMTLYLRMFLTMIVGLYTSRVVLATLGVEDFGIYSVVGGIVSMLSFINAAMSLSTSRFLTFEIGRGDVCRTQKVFSTAFEIHIAVSLLILFLAETVGLWFVVNKLVISEDRMIAAMWVYQCSILSMIVSVTQVPYNAVIISHEKMNVYAYVELLNVLLKLLVVYFLLIGKADRLILYAVLQLCVSIFIALIYRIYSKIKYEECRIIWMYDKHIIKPMLGFTVWSILGNVSYIGLTQGVNILLNLFFGPVVNSARAIAVQVQTTLNSFWTNFLTAINPQIIKSYASNEVSRLHELVSMGSLYAFFLMLIFTVPVISETPYLLKLWLNNVPDYTVVFVRLALLLSLIDCISEPLVNAIKATGVIKIYQIVVSIILLSILPISYILFKHNYPPFYVYIINIVISILCLFVRVYFVNNIIGISMNYFMLNVIMKAFIIGGLSFTIAYILKLFFQPSGFLFTFIFCIFLFFITVCLVFFLGLKKKERKMVYFYSNKFFTKD</sequence>
<protein>
    <recommendedName>
        <fullName evidence="9">Polysaccharide biosynthesis protein</fullName>
    </recommendedName>
</protein>
<keyword evidence="4 6" id="KW-1133">Transmembrane helix</keyword>
<evidence type="ECO:0008006" key="9">
    <source>
        <dbReference type="Google" id="ProtNLM"/>
    </source>
</evidence>
<evidence type="ECO:0000256" key="4">
    <source>
        <dbReference type="ARBA" id="ARBA00022989"/>
    </source>
</evidence>
<gene>
    <name evidence="7" type="ORF">B5F96_04885</name>
</gene>
<feature type="transmembrane region" description="Helical" evidence="6">
    <location>
        <begin position="16"/>
        <end position="38"/>
    </location>
</feature>
<dbReference type="EMBL" id="NFIJ01000003">
    <property type="protein sequence ID" value="OUO06378.1"/>
    <property type="molecule type" value="Genomic_DNA"/>
</dbReference>
<proteinExistence type="predicted"/>
<evidence type="ECO:0000256" key="2">
    <source>
        <dbReference type="ARBA" id="ARBA00022475"/>
    </source>
</evidence>
<feature type="transmembrane region" description="Helical" evidence="6">
    <location>
        <begin position="126"/>
        <end position="147"/>
    </location>
</feature>
<evidence type="ECO:0000256" key="3">
    <source>
        <dbReference type="ARBA" id="ARBA00022692"/>
    </source>
</evidence>
<feature type="transmembrane region" description="Helical" evidence="6">
    <location>
        <begin position="435"/>
        <end position="461"/>
    </location>
</feature>
<accession>A0A9Q5X8P9</accession>